<keyword evidence="3" id="KW-0731">Sigma factor</keyword>
<organism evidence="8 9">
    <name type="scientific">Saltatorellus ferox</name>
    <dbReference type="NCBI Taxonomy" id="2528018"/>
    <lineage>
        <taxon>Bacteria</taxon>
        <taxon>Pseudomonadati</taxon>
        <taxon>Planctomycetota</taxon>
        <taxon>Planctomycetia</taxon>
        <taxon>Planctomycetia incertae sedis</taxon>
        <taxon>Saltatorellus</taxon>
    </lineage>
</organism>
<feature type="compositionally biased region" description="Low complexity" evidence="5">
    <location>
        <begin position="263"/>
        <end position="287"/>
    </location>
</feature>
<dbReference type="InterPro" id="IPR013249">
    <property type="entry name" value="RNA_pol_sigma70_r4_t2"/>
</dbReference>
<evidence type="ECO:0000259" key="6">
    <source>
        <dbReference type="Pfam" id="PF04542"/>
    </source>
</evidence>
<dbReference type="AlphaFoldDB" id="A0A518EV12"/>
<dbReference type="SUPFAM" id="SSF88946">
    <property type="entry name" value="Sigma2 domain of RNA polymerase sigma factors"/>
    <property type="match status" value="1"/>
</dbReference>
<dbReference type="EMBL" id="CP036434">
    <property type="protein sequence ID" value="QDV07898.1"/>
    <property type="molecule type" value="Genomic_DNA"/>
</dbReference>
<name>A0A518EV12_9BACT</name>
<dbReference type="InterPro" id="IPR007627">
    <property type="entry name" value="RNA_pol_sigma70_r2"/>
</dbReference>
<feature type="domain" description="RNA polymerase sigma factor 70 region 4 type 2" evidence="7">
    <location>
        <begin position="110"/>
        <end position="162"/>
    </location>
</feature>
<dbReference type="InterPro" id="IPR014284">
    <property type="entry name" value="RNA_pol_sigma-70_dom"/>
</dbReference>
<evidence type="ECO:0000313" key="9">
    <source>
        <dbReference type="Proteomes" id="UP000320390"/>
    </source>
</evidence>
<dbReference type="SUPFAM" id="SSF88659">
    <property type="entry name" value="Sigma3 and sigma4 domains of RNA polymerase sigma factors"/>
    <property type="match status" value="1"/>
</dbReference>
<dbReference type="OrthoDB" id="265297at2"/>
<evidence type="ECO:0000256" key="4">
    <source>
        <dbReference type="ARBA" id="ARBA00023163"/>
    </source>
</evidence>
<reference evidence="8 9" key="1">
    <citation type="submission" date="2019-02" db="EMBL/GenBank/DDBJ databases">
        <title>Deep-cultivation of Planctomycetes and their phenomic and genomic characterization uncovers novel biology.</title>
        <authorList>
            <person name="Wiegand S."/>
            <person name="Jogler M."/>
            <person name="Boedeker C."/>
            <person name="Pinto D."/>
            <person name="Vollmers J."/>
            <person name="Rivas-Marin E."/>
            <person name="Kohn T."/>
            <person name="Peeters S.H."/>
            <person name="Heuer A."/>
            <person name="Rast P."/>
            <person name="Oberbeckmann S."/>
            <person name="Bunk B."/>
            <person name="Jeske O."/>
            <person name="Meyerdierks A."/>
            <person name="Storesund J.E."/>
            <person name="Kallscheuer N."/>
            <person name="Luecker S."/>
            <person name="Lage O.M."/>
            <person name="Pohl T."/>
            <person name="Merkel B.J."/>
            <person name="Hornburger P."/>
            <person name="Mueller R.-W."/>
            <person name="Bruemmer F."/>
            <person name="Labrenz M."/>
            <person name="Spormann A.M."/>
            <person name="Op den Camp H."/>
            <person name="Overmann J."/>
            <person name="Amann R."/>
            <person name="Jetten M.S.M."/>
            <person name="Mascher T."/>
            <person name="Medema M.H."/>
            <person name="Devos D.P."/>
            <person name="Kaster A.-K."/>
            <person name="Ovreas L."/>
            <person name="Rohde M."/>
            <person name="Galperin M.Y."/>
            <person name="Jogler C."/>
        </authorList>
    </citation>
    <scope>NUCLEOTIDE SEQUENCE [LARGE SCALE GENOMIC DNA]</scope>
    <source>
        <strain evidence="8 9">Poly30</strain>
    </source>
</reference>
<keyword evidence="9" id="KW-1185">Reference proteome</keyword>
<gene>
    <name evidence="8" type="ORF">Poly30_34330</name>
</gene>
<dbReference type="InterPro" id="IPR013325">
    <property type="entry name" value="RNA_pol_sigma_r2"/>
</dbReference>
<evidence type="ECO:0000256" key="5">
    <source>
        <dbReference type="SAM" id="MobiDB-lite"/>
    </source>
</evidence>
<evidence type="ECO:0000256" key="2">
    <source>
        <dbReference type="ARBA" id="ARBA00023015"/>
    </source>
</evidence>
<dbReference type="RefSeq" id="WP_145199600.1">
    <property type="nucleotide sequence ID" value="NZ_CP036434.1"/>
</dbReference>
<dbReference type="Pfam" id="PF08281">
    <property type="entry name" value="Sigma70_r4_2"/>
    <property type="match status" value="1"/>
</dbReference>
<evidence type="ECO:0000259" key="7">
    <source>
        <dbReference type="Pfam" id="PF08281"/>
    </source>
</evidence>
<dbReference type="GO" id="GO:0003677">
    <property type="term" value="F:DNA binding"/>
    <property type="evidence" value="ECO:0007669"/>
    <property type="project" value="InterPro"/>
</dbReference>
<dbReference type="CDD" id="cd06171">
    <property type="entry name" value="Sigma70_r4"/>
    <property type="match status" value="1"/>
</dbReference>
<feature type="domain" description="RNA polymerase sigma-70 region 2" evidence="6">
    <location>
        <begin position="12"/>
        <end position="77"/>
    </location>
</feature>
<proteinExistence type="inferred from homology"/>
<dbReference type="PANTHER" id="PTHR43133:SF63">
    <property type="entry name" value="RNA POLYMERASE SIGMA FACTOR FECI-RELATED"/>
    <property type="match status" value="1"/>
</dbReference>
<dbReference type="InterPro" id="IPR013324">
    <property type="entry name" value="RNA_pol_sigma_r3/r4-like"/>
</dbReference>
<dbReference type="PANTHER" id="PTHR43133">
    <property type="entry name" value="RNA POLYMERASE ECF-TYPE SIGMA FACTO"/>
    <property type="match status" value="1"/>
</dbReference>
<accession>A0A518EV12</accession>
<protein>
    <submittedName>
        <fullName evidence="8">RNA polymerase sigma factor</fullName>
    </submittedName>
</protein>
<comment type="similarity">
    <text evidence="1">Belongs to the sigma-70 factor family. ECF subfamily.</text>
</comment>
<feature type="region of interest" description="Disordered" evidence="5">
    <location>
        <begin position="238"/>
        <end position="290"/>
    </location>
</feature>
<dbReference type="Gene3D" id="1.10.10.10">
    <property type="entry name" value="Winged helix-like DNA-binding domain superfamily/Winged helix DNA-binding domain"/>
    <property type="match status" value="1"/>
</dbReference>
<sequence length="914" mass="98222">MDFNALSTELESDHRWLIRLARRLLRHPEAAEDLAQEASLLALRSPSLRESNSRLHVRSWLAKTAQHLAWNANRRARHEAHGLDALAREDRGDVDMSATERTERAEFRAAVATLVAELPPAEREAIVLRYYEGQSVLRIQEIVGAPSQEAVRKRLSRGIERLRKALDERLGQAEWHRAAICVTSALSVKKAWIGAAALIPTCILGLCLWIYLEPGAGGQERQGVPALAEVGFAVPHPEAAASTQTQGPAPMAATGDEPRRPGLAEPGEGAADEPASSSAPGTAPSATLKGRVRTHTGAPLQGAWVFTDFADGMRVLTGRMAQLESSAPPWADPNAVAGPNRAVTDEHGRFEVRASTSVNRTTRATLAVLSPGGDAGFELIKGLHTGDVVDGLTFTLRDDETLTLRLQSDGPGARSPHVDAAARVGAQVFWDELSGLDRSFMAGSSIASPLLPLVEQRGEREELIIARFHQPPRHFDSEELRGMLFLPGFQPASFTVEPGATEAVIRIEEAPRMHLRLDVEGEAKERIQEASIILTPEPPDPGITARENHQRVRSGYPFRQRILGWRNGETRAVPADATAPTYAYVALVLDSDEATLYLPTYGPLRADESTPEAPHLLSADLDEWGTLSGEEIQSAASAEAVPMSTIRASVVSAADGAPIPGAFMAVQGHSHDHGGAHSHPSGESGSVLLSVAEDEVALELTAPGFGIERLDPISLLPGETRDLGEIELWPLQYLSCRLGRATGGPLLAAHEVRYTDASGATRRAQADADGQIQLVYAEGPPTSVQIHLESGSSAPRANAPVVLQQDGTGKIAVPEWATVVVRVGGIPSPQRYLLDHLQVNVLGVETERPSTSFWPGFQGDDLLFKLQLPPGQWTIVSGKPWLVQLEPTTVEVPASPGPAARLVRIEASTQATSR</sequence>
<dbReference type="InterPro" id="IPR039425">
    <property type="entry name" value="RNA_pol_sigma-70-like"/>
</dbReference>
<dbReference type="GO" id="GO:0016987">
    <property type="term" value="F:sigma factor activity"/>
    <property type="evidence" value="ECO:0007669"/>
    <property type="project" value="UniProtKB-KW"/>
</dbReference>
<evidence type="ECO:0000313" key="8">
    <source>
        <dbReference type="EMBL" id="QDV07898.1"/>
    </source>
</evidence>
<evidence type="ECO:0000256" key="3">
    <source>
        <dbReference type="ARBA" id="ARBA00023082"/>
    </source>
</evidence>
<dbReference type="InterPro" id="IPR036388">
    <property type="entry name" value="WH-like_DNA-bd_sf"/>
</dbReference>
<dbReference type="Gene3D" id="1.10.1740.10">
    <property type="match status" value="1"/>
</dbReference>
<keyword evidence="2" id="KW-0805">Transcription regulation</keyword>
<dbReference type="Proteomes" id="UP000320390">
    <property type="component" value="Chromosome"/>
</dbReference>
<dbReference type="Pfam" id="PF04542">
    <property type="entry name" value="Sigma70_r2"/>
    <property type="match status" value="1"/>
</dbReference>
<keyword evidence="4" id="KW-0804">Transcription</keyword>
<dbReference type="NCBIfam" id="TIGR02937">
    <property type="entry name" value="sigma70-ECF"/>
    <property type="match status" value="1"/>
</dbReference>
<dbReference type="GO" id="GO:0006352">
    <property type="term" value="P:DNA-templated transcription initiation"/>
    <property type="evidence" value="ECO:0007669"/>
    <property type="project" value="InterPro"/>
</dbReference>
<evidence type="ECO:0000256" key="1">
    <source>
        <dbReference type="ARBA" id="ARBA00010641"/>
    </source>
</evidence>